<name>A0ABW5D4X1_9BACT</name>
<proteinExistence type="predicted"/>
<comment type="caution">
    <text evidence="2">The sequence shown here is derived from an EMBL/GenBank/DDBJ whole genome shotgun (WGS) entry which is preliminary data.</text>
</comment>
<protein>
    <recommendedName>
        <fullName evidence="4">Transposase</fullName>
    </recommendedName>
</protein>
<dbReference type="Proteomes" id="UP001597375">
    <property type="component" value="Unassembled WGS sequence"/>
</dbReference>
<organism evidence="2 3">
    <name type="scientific">Luteolibacter algae</name>
    <dbReference type="NCBI Taxonomy" id="454151"/>
    <lineage>
        <taxon>Bacteria</taxon>
        <taxon>Pseudomonadati</taxon>
        <taxon>Verrucomicrobiota</taxon>
        <taxon>Verrucomicrobiia</taxon>
        <taxon>Verrucomicrobiales</taxon>
        <taxon>Verrucomicrobiaceae</taxon>
        <taxon>Luteolibacter</taxon>
    </lineage>
</organism>
<evidence type="ECO:0000313" key="2">
    <source>
        <dbReference type="EMBL" id="MFD2255348.1"/>
    </source>
</evidence>
<evidence type="ECO:0000256" key="1">
    <source>
        <dbReference type="SAM" id="Coils"/>
    </source>
</evidence>
<feature type="coiled-coil region" evidence="1">
    <location>
        <begin position="76"/>
        <end position="110"/>
    </location>
</feature>
<dbReference type="EMBL" id="JBHUIT010000002">
    <property type="protein sequence ID" value="MFD2255348.1"/>
    <property type="molecule type" value="Genomic_DNA"/>
</dbReference>
<dbReference type="SUPFAM" id="SSF46689">
    <property type="entry name" value="Homeodomain-like"/>
    <property type="match status" value="1"/>
</dbReference>
<gene>
    <name evidence="2" type="ORF">ACFSSA_01550</name>
</gene>
<accession>A0ABW5D4X1</accession>
<evidence type="ECO:0008006" key="4">
    <source>
        <dbReference type="Google" id="ProtNLM"/>
    </source>
</evidence>
<reference evidence="3" key="1">
    <citation type="journal article" date="2019" name="Int. J. Syst. Evol. Microbiol.">
        <title>The Global Catalogue of Microorganisms (GCM) 10K type strain sequencing project: providing services to taxonomists for standard genome sequencing and annotation.</title>
        <authorList>
            <consortium name="The Broad Institute Genomics Platform"/>
            <consortium name="The Broad Institute Genome Sequencing Center for Infectious Disease"/>
            <person name="Wu L."/>
            <person name="Ma J."/>
        </authorList>
    </citation>
    <scope>NUCLEOTIDE SEQUENCE [LARGE SCALE GENOMIC DNA]</scope>
    <source>
        <strain evidence="3">CGMCC 4.7106</strain>
    </source>
</reference>
<dbReference type="Gene3D" id="1.10.10.60">
    <property type="entry name" value="Homeodomain-like"/>
    <property type="match status" value="1"/>
</dbReference>
<sequence>MSTSNKKDIVRGKRYTPEEKGKVVSFVSDYNAANGRGGQSAAAAKFGISQLTIATWLKNAGLSSGRGSSAGGKGSMQNKLSTMLSLGQEIESLERELNAKRTKFDALKASL</sequence>
<dbReference type="RefSeq" id="WP_386818007.1">
    <property type="nucleotide sequence ID" value="NZ_JBHUIT010000002.1"/>
</dbReference>
<keyword evidence="1" id="KW-0175">Coiled coil</keyword>
<keyword evidence="3" id="KW-1185">Reference proteome</keyword>
<evidence type="ECO:0000313" key="3">
    <source>
        <dbReference type="Proteomes" id="UP001597375"/>
    </source>
</evidence>
<dbReference type="InterPro" id="IPR009057">
    <property type="entry name" value="Homeodomain-like_sf"/>
</dbReference>